<organism evidence="2 3">
    <name type="scientific">Microcystis aeruginosa NIES-44</name>
    <dbReference type="NCBI Taxonomy" id="449439"/>
    <lineage>
        <taxon>Bacteria</taxon>
        <taxon>Bacillati</taxon>
        <taxon>Cyanobacteriota</taxon>
        <taxon>Cyanophyceae</taxon>
        <taxon>Oscillatoriophycideae</taxon>
        <taxon>Chroococcales</taxon>
        <taxon>Microcystaceae</taxon>
        <taxon>Microcystis</taxon>
    </lineage>
</organism>
<evidence type="ECO:0000313" key="3">
    <source>
        <dbReference type="Proteomes" id="UP000030321"/>
    </source>
</evidence>
<gene>
    <name evidence="2" type="ORF">N44_02159</name>
</gene>
<dbReference type="Proteomes" id="UP000030321">
    <property type="component" value="Unassembled WGS sequence"/>
</dbReference>
<name>A0A0A1VUJ1_MICAE</name>
<evidence type="ECO:0000256" key="1">
    <source>
        <dbReference type="SAM" id="SignalP"/>
    </source>
</evidence>
<keyword evidence="1" id="KW-0732">Signal</keyword>
<dbReference type="AlphaFoldDB" id="A0A0A1VUJ1"/>
<feature type="chain" id="PRO_5001981589" evidence="1">
    <location>
        <begin position="22"/>
        <end position="153"/>
    </location>
</feature>
<dbReference type="EMBL" id="BBPA01000039">
    <property type="protein sequence ID" value="GAL93472.1"/>
    <property type="molecule type" value="Genomic_DNA"/>
</dbReference>
<comment type="caution">
    <text evidence="2">The sequence shown here is derived from an EMBL/GenBank/DDBJ whole genome shotgun (WGS) entry which is preliminary data.</text>
</comment>
<evidence type="ECO:0000313" key="2">
    <source>
        <dbReference type="EMBL" id="GAL93472.1"/>
    </source>
</evidence>
<sequence>MKLLKMLIGTWLILPIFSVHAQVPSLPPIKQNSPNLGDLPNDPTQQKNWVCNRGDQRIAVAAKEEEGWKELIEKQGWQCGEGNADIPAQTLGFSCEPEQTLGLLTVYWLNGSNGQQQLSQWRDKLAAQQGMVCTINNVQLFDTQENIPNPLQP</sequence>
<feature type="signal peptide" evidence="1">
    <location>
        <begin position="1"/>
        <end position="21"/>
    </location>
</feature>
<protein>
    <submittedName>
        <fullName evidence="2">Uncharacterized protein</fullName>
    </submittedName>
</protein>
<accession>A0A0A1VUJ1</accession>
<proteinExistence type="predicted"/>
<reference evidence="3" key="1">
    <citation type="journal article" date="2015" name="Genome">
        <title>Whole Genome Sequence of the Non-Microcystin-Producing Microcystis aeruginosa Strain NIES-44.</title>
        <authorList>
            <person name="Okano K."/>
            <person name="Miyata N."/>
            <person name="Ozaki Y."/>
        </authorList>
    </citation>
    <scope>NUCLEOTIDE SEQUENCE [LARGE SCALE GENOMIC DNA]</scope>
    <source>
        <strain evidence="3">NIES-44</strain>
    </source>
</reference>
<dbReference type="RefSeq" id="WP_045359253.1">
    <property type="nucleotide sequence ID" value="NZ_BBPA01000039.1"/>
</dbReference>